<feature type="compositionally biased region" description="Low complexity" evidence="1">
    <location>
        <begin position="143"/>
        <end position="179"/>
    </location>
</feature>
<feature type="region of interest" description="Disordered" evidence="1">
    <location>
        <begin position="130"/>
        <end position="179"/>
    </location>
</feature>
<sequence length="179" mass="18817">MQPLHDVLQILFNKIHNIALKMVESSIQMLQCRPREAEMTMCQKLHPLRITACLSAAMLAFTAPSAVAGGLSGIQPNEAFTGGFAGIEVLETSELAAHRGAGISFGTFFQNIINATGGESRTLVVLNGRDPVPDSGPGDLSSTDTVTTATRTQSGTATVTRTSSSTTSTTTSSMTITRN</sequence>
<dbReference type="Proteomes" id="UP000253941">
    <property type="component" value="Unassembled WGS sequence"/>
</dbReference>
<dbReference type="RefSeq" id="WP_114580129.1">
    <property type="nucleotide sequence ID" value="NZ_QPMH01000001.1"/>
</dbReference>
<name>A0A369TL42_9PROT</name>
<proteinExistence type="predicted"/>
<keyword evidence="3" id="KW-1185">Reference proteome</keyword>
<evidence type="ECO:0000256" key="1">
    <source>
        <dbReference type="SAM" id="MobiDB-lite"/>
    </source>
</evidence>
<dbReference type="EMBL" id="QPMH01000001">
    <property type="protein sequence ID" value="RDD63616.1"/>
    <property type="molecule type" value="Genomic_DNA"/>
</dbReference>
<comment type="caution">
    <text evidence="2">The sequence shown here is derived from an EMBL/GenBank/DDBJ whole genome shotgun (WGS) entry which is preliminary data.</text>
</comment>
<protein>
    <submittedName>
        <fullName evidence="2">Uncharacterized protein</fullName>
    </submittedName>
</protein>
<organism evidence="2 3">
    <name type="scientific">Ferruginivarius sediminum</name>
    <dbReference type="NCBI Taxonomy" id="2661937"/>
    <lineage>
        <taxon>Bacteria</taxon>
        <taxon>Pseudomonadati</taxon>
        <taxon>Pseudomonadota</taxon>
        <taxon>Alphaproteobacteria</taxon>
        <taxon>Rhodospirillales</taxon>
        <taxon>Rhodospirillaceae</taxon>
        <taxon>Ferruginivarius</taxon>
    </lineage>
</organism>
<dbReference type="AlphaFoldDB" id="A0A369TL42"/>
<accession>A0A369TL42</accession>
<evidence type="ECO:0000313" key="3">
    <source>
        <dbReference type="Proteomes" id="UP000253941"/>
    </source>
</evidence>
<gene>
    <name evidence="2" type="ORF">DRB17_00060</name>
</gene>
<reference evidence="2 3" key="1">
    <citation type="submission" date="2018-07" db="EMBL/GenBank/DDBJ databases">
        <title>Venubactetium sediminum gen. nov., sp. nov., isolated from a marine solar saltern.</title>
        <authorList>
            <person name="Wang S."/>
        </authorList>
    </citation>
    <scope>NUCLEOTIDE SEQUENCE [LARGE SCALE GENOMIC DNA]</scope>
    <source>
        <strain evidence="2 3">WD2A32</strain>
    </source>
</reference>
<evidence type="ECO:0000313" key="2">
    <source>
        <dbReference type="EMBL" id="RDD63616.1"/>
    </source>
</evidence>